<dbReference type="PANTHER" id="PTHR23502">
    <property type="entry name" value="MAJOR FACILITATOR SUPERFAMILY"/>
    <property type="match status" value="1"/>
</dbReference>
<evidence type="ECO:0000256" key="6">
    <source>
        <dbReference type="SAM" id="Phobius"/>
    </source>
</evidence>
<keyword evidence="3 6" id="KW-1133">Transmembrane helix</keyword>
<accession>A0AAD6ICC3</accession>
<dbReference type="InterPro" id="IPR020846">
    <property type="entry name" value="MFS_dom"/>
</dbReference>
<evidence type="ECO:0000313" key="8">
    <source>
        <dbReference type="EMBL" id="KAJ6041496.1"/>
    </source>
</evidence>
<dbReference type="EMBL" id="JAQJZL010000005">
    <property type="protein sequence ID" value="KAJ6041496.1"/>
    <property type="molecule type" value="Genomic_DNA"/>
</dbReference>
<feature type="transmembrane region" description="Helical" evidence="6">
    <location>
        <begin position="454"/>
        <end position="473"/>
    </location>
</feature>
<comment type="caution">
    <text evidence="8">The sequence shown here is derived from an EMBL/GenBank/DDBJ whole genome shotgun (WGS) entry which is preliminary data.</text>
</comment>
<dbReference type="PANTHER" id="PTHR23502:SF182">
    <property type="entry name" value="POLYAMINE TRANSPORTER, PUTATIVE-RELATED"/>
    <property type="match status" value="1"/>
</dbReference>
<dbReference type="AlphaFoldDB" id="A0AAD6ICC3"/>
<feature type="transmembrane region" description="Helical" evidence="6">
    <location>
        <begin position="194"/>
        <end position="216"/>
    </location>
</feature>
<dbReference type="Proteomes" id="UP001219568">
    <property type="component" value="Unassembled WGS sequence"/>
</dbReference>
<proteinExistence type="predicted"/>
<feature type="transmembrane region" description="Helical" evidence="6">
    <location>
        <begin position="69"/>
        <end position="90"/>
    </location>
</feature>
<feature type="transmembrane region" description="Helical" evidence="6">
    <location>
        <begin position="386"/>
        <end position="408"/>
    </location>
</feature>
<feature type="transmembrane region" description="Helical" evidence="6">
    <location>
        <begin position="136"/>
        <end position="155"/>
    </location>
</feature>
<reference evidence="8" key="2">
    <citation type="submission" date="2023-01" db="EMBL/GenBank/DDBJ databases">
        <authorList>
            <person name="Petersen C."/>
        </authorList>
    </citation>
    <scope>NUCLEOTIDE SEQUENCE</scope>
    <source>
        <strain evidence="8">IBT 15450</strain>
    </source>
</reference>
<feature type="transmembrane region" description="Helical" evidence="6">
    <location>
        <begin position="102"/>
        <end position="124"/>
    </location>
</feature>
<keyword evidence="4 6" id="KW-0472">Membrane</keyword>
<comment type="subcellular location">
    <subcellularLocation>
        <location evidence="1">Membrane</location>
        <topology evidence="1">Multi-pass membrane protein</topology>
    </subcellularLocation>
</comment>
<feature type="transmembrane region" description="Helical" evidence="6">
    <location>
        <begin position="161"/>
        <end position="182"/>
    </location>
</feature>
<feature type="transmembrane region" description="Helical" evidence="6">
    <location>
        <begin position="228"/>
        <end position="248"/>
    </location>
</feature>
<feature type="compositionally biased region" description="Polar residues" evidence="5">
    <location>
        <begin position="24"/>
        <end position="34"/>
    </location>
</feature>
<dbReference type="SUPFAM" id="SSF103473">
    <property type="entry name" value="MFS general substrate transporter"/>
    <property type="match status" value="1"/>
</dbReference>
<feature type="domain" description="Major facilitator superfamily (MFS) profile" evidence="7">
    <location>
        <begin position="71"/>
        <end position="478"/>
    </location>
</feature>
<keyword evidence="9" id="KW-1185">Reference proteome</keyword>
<protein>
    <submittedName>
        <fullName evidence="8">MFS general substrate transporter</fullName>
    </submittedName>
</protein>
<evidence type="ECO:0000259" key="7">
    <source>
        <dbReference type="PROSITE" id="PS50850"/>
    </source>
</evidence>
<feature type="compositionally biased region" description="Polar residues" evidence="5">
    <location>
        <begin position="1"/>
        <end position="12"/>
    </location>
</feature>
<sequence>MDTHPELSSSGPDPNHKLDITVQEEPQTPSSSPTLCFGDPSWTIHFQDKKDDSQPTDYSARQWGTATKILISIVAIASFFVVTLTNSIYIAAIPGVRAEFQIGSTLAISPVTLYAMGFTIGPLLSSALSEEFGRQWAIKCSLLLHLVFTILGATARNFRTLAVARALSGILGSPLVTIFVGVLNDIWKMPEDRLAVPVFLLYGLGGIAAPTVGPIIGQPVVEAGGWRWSFWLIAILISVCFLAVLPIAETYEPEVRRKALNLPRRDWRKLIGPAVLQPLDMLWKERIIFPTTSVTIAGQVVLFVLYESFPIMLNEVYGFSPYQTGLAFLAQLAAGFVAFPLLAFIERKRQATVEDPEFILVGGKLAGAAMWGSLFTLAWLPRHNVHWVWVILASAVFGFGFALSQLVYACYKNEVYSAELGASVLAIDVSMRYGVSCVFPLFTMQFMERIGFHWMISLFGVLHLTLWTIPWALQKHGANARDISPYLNRHSRPYEDAVKSIQTA</sequence>
<dbReference type="GO" id="GO:0015606">
    <property type="term" value="F:spermidine transmembrane transporter activity"/>
    <property type="evidence" value="ECO:0007669"/>
    <property type="project" value="TreeGrafter"/>
</dbReference>
<dbReference type="Pfam" id="PF07690">
    <property type="entry name" value="MFS_1"/>
    <property type="match status" value="1"/>
</dbReference>
<organism evidence="8 9">
    <name type="scientific">Penicillium canescens</name>
    <dbReference type="NCBI Taxonomy" id="5083"/>
    <lineage>
        <taxon>Eukaryota</taxon>
        <taxon>Fungi</taxon>
        <taxon>Dikarya</taxon>
        <taxon>Ascomycota</taxon>
        <taxon>Pezizomycotina</taxon>
        <taxon>Eurotiomycetes</taxon>
        <taxon>Eurotiomycetidae</taxon>
        <taxon>Eurotiales</taxon>
        <taxon>Aspergillaceae</taxon>
        <taxon>Penicillium</taxon>
    </lineage>
</organism>
<feature type="region of interest" description="Disordered" evidence="5">
    <location>
        <begin position="1"/>
        <end position="34"/>
    </location>
</feature>
<dbReference type="InterPro" id="IPR011701">
    <property type="entry name" value="MFS"/>
</dbReference>
<feature type="transmembrane region" description="Helical" evidence="6">
    <location>
        <begin position="287"/>
        <end position="306"/>
    </location>
</feature>
<evidence type="ECO:0000256" key="4">
    <source>
        <dbReference type="ARBA" id="ARBA00023136"/>
    </source>
</evidence>
<dbReference type="GO" id="GO:0000297">
    <property type="term" value="F:spermine transmembrane transporter activity"/>
    <property type="evidence" value="ECO:0007669"/>
    <property type="project" value="TreeGrafter"/>
</dbReference>
<evidence type="ECO:0000313" key="9">
    <source>
        <dbReference type="Proteomes" id="UP001219568"/>
    </source>
</evidence>
<feature type="transmembrane region" description="Helical" evidence="6">
    <location>
        <begin position="357"/>
        <end position="380"/>
    </location>
</feature>
<feature type="transmembrane region" description="Helical" evidence="6">
    <location>
        <begin position="326"/>
        <end position="345"/>
    </location>
</feature>
<evidence type="ECO:0000256" key="1">
    <source>
        <dbReference type="ARBA" id="ARBA00004141"/>
    </source>
</evidence>
<gene>
    <name evidence="8" type="ORF">N7460_006886</name>
</gene>
<dbReference type="GO" id="GO:0005886">
    <property type="term" value="C:plasma membrane"/>
    <property type="evidence" value="ECO:0007669"/>
    <property type="project" value="TreeGrafter"/>
</dbReference>
<keyword evidence="2 6" id="KW-0812">Transmembrane</keyword>
<name>A0AAD6ICC3_PENCN</name>
<dbReference type="InterPro" id="IPR036259">
    <property type="entry name" value="MFS_trans_sf"/>
</dbReference>
<dbReference type="Gene3D" id="1.20.1250.20">
    <property type="entry name" value="MFS general substrate transporter like domains"/>
    <property type="match status" value="1"/>
</dbReference>
<reference evidence="8" key="1">
    <citation type="journal article" date="2023" name="IMA Fungus">
        <title>Comparative genomic study of the Penicillium genus elucidates a diverse pangenome and 15 lateral gene transfer events.</title>
        <authorList>
            <person name="Petersen C."/>
            <person name="Sorensen T."/>
            <person name="Nielsen M.R."/>
            <person name="Sondergaard T.E."/>
            <person name="Sorensen J.L."/>
            <person name="Fitzpatrick D.A."/>
            <person name="Frisvad J.C."/>
            <person name="Nielsen K.L."/>
        </authorList>
    </citation>
    <scope>NUCLEOTIDE SEQUENCE</scope>
    <source>
        <strain evidence="8">IBT 15450</strain>
    </source>
</reference>
<evidence type="ECO:0000256" key="5">
    <source>
        <dbReference type="SAM" id="MobiDB-lite"/>
    </source>
</evidence>
<dbReference type="PROSITE" id="PS50850">
    <property type="entry name" value="MFS"/>
    <property type="match status" value="1"/>
</dbReference>
<evidence type="ECO:0000256" key="2">
    <source>
        <dbReference type="ARBA" id="ARBA00022692"/>
    </source>
</evidence>
<evidence type="ECO:0000256" key="3">
    <source>
        <dbReference type="ARBA" id="ARBA00022989"/>
    </source>
</evidence>